<keyword evidence="10" id="KW-1185">Reference proteome</keyword>
<dbReference type="InterPro" id="IPR028082">
    <property type="entry name" value="Peripla_BP_I"/>
</dbReference>
<proteinExistence type="inferred from homology"/>
<sequence length="373" mass="39749">MKKAKHLLAILAVSVLTLTACGAPAKTPTETPSETPAENKPSFVFVVTDQLGDKSFNDSAAAGTQKITKELGYETKIVEIGRDQTKWEPTILDLSESGEYTAIFLNGSGIQEIVERIAPDFPDQKYVLFDAAVEEGSSENIYAISYKQNEGSYLGGVVAGLVTKSSMEYANSDDKIGFIGGDAGPIISDFLVGYIEGAKSVNPNVKVYVSYVGSWTDTAKAKELANAQFNQGVDIIFPAAMTAGLGVIEAAAEQNKYIIGVDSDQAALLGETDEKKANVILTSVIKEVGESLYIYADNVGKGADKYGTTDVLGVKEKTTDIVENEYYLKNVPQDIRDQVTAARADIVAGKIKVSTALGVEQSIVDGIVNSVKP</sequence>
<feature type="chain" id="PRO_5038142325" evidence="7">
    <location>
        <begin position="26"/>
        <end position="373"/>
    </location>
</feature>
<dbReference type="EMBL" id="JAGSCS010000002">
    <property type="protein sequence ID" value="MBR0575033.1"/>
    <property type="molecule type" value="Genomic_DNA"/>
</dbReference>
<feature type="domain" description="ABC transporter substrate-binding protein PnrA-like" evidence="8">
    <location>
        <begin position="42"/>
        <end position="334"/>
    </location>
</feature>
<evidence type="ECO:0000256" key="1">
    <source>
        <dbReference type="ARBA" id="ARBA00004193"/>
    </source>
</evidence>
<evidence type="ECO:0000256" key="7">
    <source>
        <dbReference type="SAM" id="SignalP"/>
    </source>
</evidence>
<comment type="similarity">
    <text evidence="2">Belongs to the BMP lipoprotein family.</text>
</comment>
<evidence type="ECO:0000256" key="3">
    <source>
        <dbReference type="ARBA" id="ARBA00022475"/>
    </source>
</evidence>
<dbReference type="AlphaFoldDB" id="A0A941CNQ6"/>
<evidence type="ECO:0000256" key="2">
    <source>
        <dbReference type="ARBA" id="ARBA00008610"/>
    </source>
</evidence>
<dbReference type="Pfam" id="PF02608">
    <property type="entry name" value="Bmp"/>
    <property type="match status" value="1"/>
</dbReference>
<dbReference type="GO" id="GO:0005886">
    <property type="term" value="C:plasma membrane"/>
    <property type="evidence" value="ECO:0007669"/>
    <property type="project" value="UniProtKB-SubCell"/>
</dbReference>
<evidence type="ECO:0000256" key="5">
    <source>
        <dbReference type="ARBA" id="ARBA00023136"/>
    </source>
</evidence>
<name>A0A941CNQ6_9CLOT</name>
<evidence type="ECO:0000259" key="8">
    <source>
        <dbReference type="Pfam" id="PF02608"/>
    </source>
</evidence>
<dbReference type="SUPFAM" id="SSF53822">
    <property type="entry name" value="Periplasmic binding protein-like I"/>
    <property type="match status" value="1"/>
</dbReference>
<keyword evidence="4 7" id="KW-0732">Signal</keyword>
<comment type="caution">
    <text evidence="9">The sequence shown here is derived from an EMBL/GenBank/DDBJ whole genome shotgun (WGS) entry which is preliminary data.</text>
</comment>
<dbReference type="InterPro" id="IPR050957">
    <property type="entry name" value="BMP_lipoprotein"/>
</dbReference>
<evidence type="ECO:0000256" key="4">
    <source>
        <dbReference type="ARBA" id="ARBA00022729"/>
    </source>
</evidence>
<dbReference type="PROSITE" id="PS51257">
    <property type="entry name" value="PROKAR_LIPOPROTEIN"/>
    <property type="match status" value="1"/>
</dbReference>
<keyword evidence="5" id="KW-0472">Membrane</keyword>
<reference evidence="9" key="1">
    <citation type="submission" date="2021-04" db="EMBL/GenBank/DDBJ databases">
        <title>Proteiniclasticum sedimins sp. nov., an obligate anaerobic bacterium isolated from anaerobic sludge.</title>
        <authorList>
            <person name="Liu J."/>
        </authorList>
    </citation>
    <scope>NUCLEOTIDE SEQUENCE</scope>
    <source>
        <strain evidence="9">BAD-10</strain>
    </source>
</reference>
<evidence type="ECO:0000313" key="9">
    <source>
        <dbReference type="EMBL" id="MBR0575033.1"/>
    </source>
</evidence>
<keyword evidence="6" id="KW-0449">Lipoprotein</keyword>
<dbReference type="Gene3D" id="3.40.50.2300">
    <property type="match status" value="2"/>
</dbReference>
<dbReference type="CDD" id="cd19964">
    <property type="entry name" value="PBP1_BMP-like"/>
    <property type="match status" value="1"/>
</dbReference>
<comment type="subcellular location">
    <subcellularLocation>
        <location evidence="1">Cell membrane</location>
        <topology evidence="1">Lipid-anchor</topology>
    </subcellularLocation>
</comment>
<evidence type="ECO:0000256" key="6">
    <source>
        <dbReference type="ARBA" id="ARBA00023288"/>
    </source>
</evidence>
<feature type="signal peptide" evidence="7">
    <location>
        <begin position="1"/>
        <end position="25"/>
    </location>
</feature>
<evidence type="ECO:0000313" key="10">
    <source>
        <dbReference type="Proteomes" id="UP000675379"/>
    </source>
</evidence>
<protein>
    <submittedName>
        <fullName evidence="9">BMP family ABC transporter substrate-binding protein</fullName>
    </submittedName>
</protein>
<dbReference type="Proteomes" id="UP000675379">
    <property type="component" value="Unassembled WGS sequence"/>
</dbReference>
<dbReference type="RefSeq" id="WP_211799557.1">
    <property type="nucleotide sequence ID" value="NZ_JAGSCS010000002.1"/>
</dbReference>
<organism evidence="9 10">
    <name type="scientific">Proteiniclasticum sediminis</name>
    <dbReference type="NCBI Taxonomy" id="2804028"/>
    <lineage>
        <taxon>Bacteria</taxon>
        <taxon>Bacillati</taxon>
        <taxon>Bacillota</taxon>
        <taxon>Clostridia</taxon>
        <taxon>Eubacteriales</taxon>
        <taxon>Clostridiaceae</taxon>
        <taxon>Proteiniclasticum</taxon>
    </lineage>
</organism>
<accession>A0A941CNQ6</accession>
<keyword evidence="3" id="KW-1003">Cell membrane</keyword>
<gene>
    <name evidence="9" type="ORF">KCG48_01635</name>
</gene>
<dbReference type="PANTHER" id="PTHR34296">
    <property type="entry name" value="TRANSCRIPTIONAL ACTIVATOR PROTEIN MED"/>
    <property type="match status" value="1"/>
</dbReference>
<dbReference type="PANTHER" id="PTHR34296:SF2">
    <property type="entry name" value="ABC TRANSPORTER GUANOSINE-BINDING PROTEIN NUPN"/>
    <property type="match status" value="1"/>
</dbReference>
<dbReference type="InterPro" id="IPR003760">
    <property type="entry name" value="PnrA-like"/>
</dbReference>